<reference evidence="4" key="1">
    <citation type="journal article" date="2018" name="Nat. Microbiol.">
        <title>Leveraging single-cell genomics to expand the fungal tree of life.</title>
        <authorList>
            <person name="Ahrendt S.R."/>
            <person name="Quandt C.A."/>
            <person name="Ciobanu D."/>
            <person name="Clum A."/>
            <person name="Salamov A."/>
            <person name="Andreopoulos B."/>
            <person name="Cheng J.F."/>
            <person name="Woyke T."/>
            <person name="Pelin A."/>
            <person name="Henrissat B."/>
            <person name="Reynolds N.K."/>
            <person name="Benny G.L."/>
            <person name="Smith M.E."/>
            <person name="James T.Y."/>
            <person name="Grigoriev I.V."/>
        </authorList>
    </citation>
    <scope>NUCLEOTIDE SEQUENCE [LARGE SCALE GENOMIC DNA]</scope>
    <source>
        <strain evidence="4">Baker2002</strain>
    </source>
</reference>
<dbReference type="PANTHER" id="PTHR36853:SF1">
    <property type="entry name" value="DUF3844 DOMAIN-CONTAINING PROTEIN"/>
    <property type="match status" value="1"/>
</dbReference>
<dbReference type="InterPro" id="IPR053065">
    <property type="entry name" value="Archenteron_Induction-Rel"/>
</dbReference>
<feature type="chain" id="PRO_5020357206" description="Vacuolar sorting protein Vps3844 C-terminal domain-containing protein" evidence="1">
    <location>
        <begin position="19"/>
        <end position="416"/>
    </location>
</feature>
<organism evidence="3 4">
    <name type="scientific">Metschnikowia bicuspidata</name>
    <dbReference type="NCBI Taxonomy" id="27322"/>
    <lineage>
        <taxon>Eukaryota</taxon>
        <taxon>Fungi</taxon>
        <taxon>Dikarya</taxon>
        <taxon>Ascomycota</taxon>
        <taxon>Saccharomycotina</taxon>
        <taxon>Pichiomycetes</taxon>
        <taxon>Metschnikowiaceae</taxon>
        <taxon>Metschnikowia</taxon>
    </lineage>
</organism>
<dbReference type="AlphaFoldDB" id="A0A4P9Z9W0"/>
<keyword evidence="1" id="KW-0732">Signal</keyword>
<proteinExistence type="predicted"/>
<dbReference type="InterPro" id="IPR024382">
    <property type="entry name" value="Vps3844_C"/>
</dbReference>
<dbReference type="EMBL" id="ML004484">
    <property type="protein sequence ID" value="RKP29513.1"/>
    <property type="molecule type" value="Genomic_DNA"/>
</dbReference>
<dbReference type="OrthoDB" id="5583277at2759"/>
<dbReference type="PANTHER" id="PTHR36853">
    <property type="entry name" value="EXPRESSED PROTEIN"/>
    <property type="match status" value="1"/>
</dbReference>
<protein>
    <recommendedName>
        <fullName evidence="2">Vacuolar sorting protein Vps3844 C-terminal domain-containing protein</fullName>
    </recommendedName>
</protein>
<sequence length="416" mass="46011">MKLADSFVLLAVISAAHGSGHNSRHGTGSAAVYELSNQGSETSQKVSMDSALLYLADKIGLDDFYSLGKKTEAIELIDSLHKSQSSKPSLLVIMKGVDTPSTLAGDRNPTFEIHMEKPNAPRRLVKILFKKFPKQYAKSVNVSHVSRLTDEIKFVSSTSSEQLRREFHLLHRDLPQSWSSVVKTFSWKQSAIANLNSSLQLVNDKLYISDLMQLLKLSKHTEEHEMPAFIVANLDSLYSLGSKIGYDSRTYQIAKSTLMDSIEALQSICDVTIVALSPEHKHACDKHRMSKRSQELGELFSKFAKRETFPVGSCFSEESECQAATDNCNQHGVCTKVRSKCWQCLCSATYDKKTFKTTKWTGFDCSKKDIAAQTQLLLWSSIGLLVALVGGIKLLFSIGNDSLPGVLEVATIKTAS</sequence>
<evidence type="ECO:0000313" key="4">
    <source>
        <dbReference type="Proteomes" id="UP000268321"/>
    </source>
</evidence>
<feature type="domain" description="Vacuolar sorting protein Vps3844 C-terminal" evidence="2">
    <location>
        <begin position="314"/>
        <end position="408"/>
    </location>
</feature>
<dbReference type="Proteomes" id="UP000268321">
    <property type="component" value="Unassembled WGS sequence"/>
</dbReference>
<evidence type="ECO:0000259" key="2">
    <source>
        <dbReference type="Pfam" id="PF12955"/>
    </source>
</evidence>
<feature type="signal peptide" evidence="1">
    <location>
        <begin position="1"/>
        <end position="18"/>
    </location>
</feature>
<dbReference type="GO" id="GO:0005783">
    <property type="term" value="C:endoplasmic reticulum"/>
    <property type="evidence" value="ECO:0007669"/>
    <property type="project" value="TreeGrafter"/>
</dbReference>
<gene>
    <name evidence="3" type="ORF">METBISCDRAFT_18473</name>
</gene>
<accession>A0A4P9Z9W0</accession>
<evidence type="ECO:0000256" key="1">
    <source>
        <dbReference type="SAM" id="SignalP"/>
    </source>
</evidence>
<name>A0A4P9Z9W0_9ASCO</name>
<keyword evidence="4" id="KW-1185">Reference proteome</keyword>
<evidence type="ECO:0000313" key="3">
    <source>
        <dbReference type="EMBL" id="RKP29513.1"/>
    </source>
</evidence>
<dbReference type="Pfam" id="PF12955">
    <property type="entry name" value="Vps3844_C"/>
    <property type="match status" value="1"/>
</dbReference>